<feature type="signal peptide" evidence="1">
    <location>
        <begin position="1"/>
        <end position="19"/>
    </location>
</feature>
<proteinExistence type="predicted"/>
<dbReference type="Gene3D" id="2.60.40.3140">
    <property type="match status" value="1"/>
</dbReference>
<dbReference type="RefSeq" id="WP_345329114.1">
    <property type="nucleotide sequence ID" value="NZ_BAABJI010000001.1"/>
</dbReference>
<protein>
    <recommendedName>
        <fullName evidence="2">DUF3857 domain-containing protein</fullName>
    </recommendedName>
</protein>
<organism evidence="3 4">
    <name type="scientific">Mucilaginibacter defluvii</name>
    <dbReference type="NCBI Taxonomy" id="1196019"/>
    <lineage>
        <taxon>Bacteria</taxon>
        <taxon>Pseudomonadati</taxon>
        <taxon>Bacteroidota</taxon>
        <taxon>Sphingobacteriia</taxon>
        <taxon>Sphingobacteriales</taxon>
        <taxon>Sphingobacteriaceae</taxon>
        <taxon>Mucilaginibacter</taxon>
    </lineage>
</organism>
<comment type="caution">
    <text evidence="3">The sequence shown here is derived from an EMBL/GenBank/DDBJ whole genome shotgun (WGS) entry which is preliminary data.</text>
</comment>
<evidence type="ECO:0000256" key="1">
    <source>
        <dbReference type="SAM" id="SignalP"/>
    </source>
</evidence>
<dbReference type="EMBL" id="BAABJI010000001">
    <property type="protein sequence ID" value="GAA4903856.1"/>
    <property type="molecule type" value="Genomic_DNA"/>
</dbReference>
<reference evidence="4" key="1">
    <citation type="journal article" date="2019" name="Int. J. Syst. Evol. Microbiol.">
        <title>The Global Catalogue of Microorganisms (GCM) 10K type strain sequencing project: providing services to taxonomists for standard genome sequencing and annotation.</title>
        <authorList>
            <consortium name="The Broad Institute Genomics Platform"/>
            <consortium name="The Broad Institute Genome Sequencing Center for Infectious Disease"/>
            <person name="Wu L."/>
            <person name="Ma J."/>
        </authorList>
    </citation>
    <scope>NUCLEOTIDE SEQUENCE [LARGE SCALE GENOMIC DNA]</scope>
    <source>
        <strain evidence="4">JCM 18283</strain>
    </source>
</reference>
<gene>
    <name evidence="3" type="ORF">GCM10023313_03020</name>
</gene>
<dbReference type="Proteomes" id="UP001501436">
    <property type="component" value="Unassembled WGS sequence"/>
</dbReference>
<keyword evidence="4" id="KW-1185">Reference proteome</keyword>
<dbReference type="Gene3D" id="2.60.120.1130">
    <property type="match status" value="1"/>
</dbReference>
<dbReference type="InterPro" id="IPR024618">
    <property type="entry name" value="DUF3857"/>
</dbReference>
<keyword evidence="1" id="KW-0732">Signal</keyword>
<dbReference type="Pfam" id="PF12969">
    <property type="entry name" value="DUF3857"/>
    <property type="match status" value="1"/>
</dbReference>
<evidence type="ECO:0000259" key="2">
    <source>
        <dbReference type="Pfam" id="PF12969"/>
    </source>
</evidence>
<name>A0ABP9FI42_9SPHI</name>
<evidence type="ECO:0000313" key="3">
    <source>
        <dbReference type="EMBL" id="GAA4903856.1"/>
    </source>
</evidence>
<evidence type="ECO:0000313" key="4">
    <source>
        <dbReference type="Proteomes" id="UP001501436"/>
    </source>
</evidence>
<dbReference type="Gene3D" id="3.10.620.30">
    <property type="match status" value="1"/>
</dbReference>
<feature type="domain" description="DUF3857" evidence="2">
    <location>
        <begin position="70"/>
        <end position="198"/>
    </location>
</feature>
<accession>A0ABP9FI42</accession>
<sequence>MKKLIPGLLLGVFCLSANAQKAVSPAATYLKPFGKIEQADLELKNCDFEPDANAEVLFDKADVYFDNDFNIVTERHKRIKIFNVNGKKNADIRVEYYGGNRLEYITDLQAQTINLENGKTEITKIDKKLVFTEKIDKMRSALVFSFPNVKPGSVVEFKYRLTANSIADFPSWYFQGKIPVRYSQLTTKVPEYFYYRPQLRSPRMFTVNTSTQESGMLGSGTQSLGYTINVDTRGMANVHSLSDEPLMRSDVDNMQSIVFGLNTVRPIGGFVKTYADTWPKVGGILADDEDFGKQLKRKLEGEDAIVNKAKQFATDDERISYVFNEVKKVMKWNDIDRWFTNDGTVKAWEKKTGNSAEVNLILFHLLKQSGIKAYPMIVSTRDNGRVNPFSPNLHQFNRAVVYIPIDTTRHYVLDATNKYNLFNHIPDNLLNSSGLFIDKESNQYDIVFLQNLEPIRQSFYVNVEIKPDGKMVGTNQVSSYGYNKVSRTAKYKTDGETKFIEYLKNKDNNLRISSIKFENMDIDTLPLVQSINFDLDLTGSDGNFIYFNPNVLTMTNTNPFLSENRYTDIEFGYRDNMTFTGMYKIPAGYKAETLPKSVSLTTPDKSVVFRRMVNFSNDVISVRYYVDHLKTTYFKEDYADFREFSRQMYEMLNEQIVLKKS</sequence>
<feature type="chain" id="PRO_5045471727" description="DUF3857 domain-containing protein" evidence="1">
    <location>
        <begin position="20"/>
        <end position="661"/>
    </location>
</feature>